<name>A0A836CB78_9STRA</name>
<sequence length="349" mass="37568">MIAAAVKLAAAVLLLCASAQALTFDFDDIARVESYRRISIDVCDMRESFGIRDFADVQDVYENGRHAIRSNGTKRIPRDVAVRDYTGEKFYDDMIAYGFPASAWGLWVGPVVYGTTPYVKTGPRVEAGKSWARAYHVLYILHEAHAGLKNAEAAVLTTDAAAADTLWDHAVEEIEDAYGVFLGVGACAPSRFAKSISPENSEKFTNAMVAARNAGRAKNIVLLRTTLQRAVDALTVICLKATEVAVKSPVSAPIKWPLAAASLSDNYGLNTTQIALQTAVMRVAAAAFPFFKAVEAYVGTLAPEPTARMLAYLNHNCAPNDCPPQAGLANSIASDLKLIAESNGLEYDV</sequence>
<keyword evidence="1" id="KW-0732">Signal</keyword>
<reference evidence="2" key="1">
    <citation type="submission" date="2021-02" db="EMBL/GenBank/DDBJ databases">
        <title>First Annotated Genome of the Yellow-green Alga Tribonema minus.</title>
        <authorList>
            <person name="Mahan K.M."/>
        </authorList>
    </citation>
    <scope>NUCLEOTIDE SEQUENCE</scope>
    <source>
        <strain evidence="2">UTEX B ZZ1240</strain>
    </source>
</reference>
<protein>
    <submittedName>
        <fullName evidence="2">Uncharacterized protein</fullName>
    </submittedName>
</protein>
<proteinExistence type="predicted"/>
<dbReference type="EMBL" id="JAFCMP010000501">
    <property type="protein sequence ID" value="KAG5179112.1"/>
    <property type="molecule type" value="Genomic_DNA"/>
</dbReference>
<comment type="caution">
    <text evidence="2">The sequence shown here is derived from an EMBL/GenBank/DDBJ whole genome shotgun (WGS) entry which is preliminary data.</text>
</comment>
<gene>
    <name evidence="2" type="ORF">JKP88DRAFT_327889</name>
</gene>
<feature type="chain" id="PRO_5032672215" evidence="1">
    <location>
        <begin position="22"/>
        <end position="349"/>
    </location>
</feature>
<organism evidence="2 3">
    <name type="scientific">Tribonema minus</name>
    <dbReference type="NCBI Taxonomy" id="303371"/>
    <lineage>
        <taxon>Eukaryota</taxon>
        <taxon>Sar</taxon>
        <taxon>Stramenopiles</taxon>
        <taxon>Ochrophyta</taxon>
        <taxon>PX clade</taxon>
        <taxon>Xanthophyceae</taxon>
        <taxon>Tribonematales</taxon>
        <taxon>Tribonemataceae</taxon>
        <taxon>Tribonema</taxon>
    </lineage>
</organism>
<feature type="signal peptide" evidence="1">
    <location>
        <begin position="1"/>
        <end position="21"/>
    </location>
</feature>
<evidence type="ECO:0000313" key="3">
    <source>
        <dbReference type="Proteomes" id="UP000664859"/>
    </source>
</evidence>
<dbReference type="Proteomes" id="UP000664859">
    <property type="component" value="Unassembled WGS sequence"/>
</dbReference>
<dbReference type="AlphaFoldDB" id="A0A836CB78"/>
<evidence type="ECO:0000313" key="2">
    <source>
        <dbReference type="EMBL" id="KAG5179112.1"/>
    </source>
</evidence>
<accession>A0A836CB78</accession>
<keyword evidence="3" id="KW-1185">Reference proteome</keyword>
<evidence type="ECO:0000256" key="1">
    <source>
        <dbReference type="SAM" id="SignalP"/>
    </source>
</evidence>